<evidence type="ECO:0000256" key="1">
    <source>
        <dbReference type="SAM" id="SignalP"/>
    </source>
</evidence>
<dbReference type="EMBL" id="FOYW01000001">
    <property type="protein sequence ID" value="SFR57602.1"/>
    <property type="molecule type" value="Genomic_DNA"/>
</dbReference>
<dbReference type="RefSeq" id="WP_167812625.1">
    <property type="nucleotide sequence ID" value="NZ_FOYW01000001.1"/>
</dbReference>
<keyword evidence="1" id="KW-0732">Signal</keyword>
<proteinExistence type="predicted"/>
<keyword evidence="4" id="KW-1185">Reference proteome</keyword>
<feature type="domain" description="DUF4468" evidence="2">
    <location>
        <begin position="35"/>
        <end position="113"/>
    </location>
</feature>
<feature type="chain" id="PRO_5011745451" description="DUF4468 domain-containing protein" evidence="1">
    <location>
        <begin position="19"/>
        <end position="156"/>
    </location>
</feature>
<protein>
    <recommendedName>
        <fullName evidence="2">DUF4468 domain-containing protein</fullName>
    </recommendedName>
</protein>
<evidence type="ECO:0000259" key="2">
    <source>
        <dbReference type="Pfam" id="PF14730"/>
    </source>
</evidence>
<dbReference type="STRING" id="650891.SAMN05216203_1520"/>
<dbReference type="InterPro" id="IPR027823">
    <property type="entry name" value="DUF4468"/>
</dbReference>
<accession>A0A1I6HT12</accession>
<organism evidence="3 4">
    <name type="scientific">Marinobacter daqiaonensis</name>
    <dbReference type="NCBI Taxonomy" id="650891"/>
    <lineage>
        <taxon>Bacteria</taxon>
        <taxon>Pseudomonadati</taxon>
        <taxon>Pseudomonadota</taxon>
        <taxon>Gammaproteobacteria</taxon>
        <taxon>Pseudomonadales</taxon>
        <taxon>Marinobacteraceae</taxon>
        <taxon>Marinobacter</taxon>
    </lineage>
</organism>
<dbReference type="Gene3D" id="3.30.530.80">
    <property type="match status" value="1"/>
</dbReference>
<gene>
    <name evidence="3" type="ORF">SAMN05216203_1520</name>
</gene>
<reference evidence="4" key="1">
    <citation type="submission" date="2016-10" db="EMBL/GenBank/DDBJ databases">
        <authorList>
            <person name="Varghese N."/>
            <person name="Submissions S."/>
        </authorList>
    </citation>
    <scope>NUCLEOTIDE SEQUENCE [LARGE SCALE GENOMIC DNA]</scope>
    <source>
        <strain evidence="4">CGMCC 1.9167</strain>
    </source>
</reference>
<name>A0A1I6HT12_9GAMM</name>
<dbReference type="PROSITE" id="PS51257">
    <property type="entry name" value="PROKAR_LIPOPROTEIN"/>
    <property type="match status" value="1"/>
</dbReference>
<evidence type="ECO:0000313" key="4">
    <source>
        <dbReference type="Proteomes" id="UP000198644"/>
    </source>
</evidence>
<dbReference type="AlphaFoldDB" id="A0A1I6HT12"/>
<dbReference type="Proteomes" id="UP000198644">
    <property type="component" value="Unassembled WGS sequence"/>
</dbReference>
<feature type="signal peptide" evidence="1">
    <location>
        <begin position="1"/>
        <end position="18"/>
    </location>
</feature>
<sequence>MIRLTILTSLAFMLSACAGMMQEEKSLEEVEQQTFTYDYQVAGADRQELWRRARNYFDATLDDRQSEFEIENQEAGTLTGRGLASWRIAREYCSAEYHIRFQSQDEAARLELQLIEDITPFRECSGFGWPSKDAEDVIVSHFNDLSAGLEEALRED</sequence>
<evidence type="ECO:0000313" key="3">
    <source>
        <dbReference type="EMBL" id="SFR57602.1"/>
    </source>
</evidence>
<dbReference type="Pfam" id="PF14730">
    <property type="entry name" value="DUF4468"/>
    <property type="match status" value="1"/>
</dbReference>